<dbReference type="AlphaFoldDB" id="A0A6G1VNT2"/>
<feature type="transmembrane region" description="Helical" evidence="1">
    <location>
        <begin position="28"/>
        <end position="47"/>
    </location>
</feature>
<feature type="transmembrane region" description="Helical" evidence="1">
    <location>
        <begin position="172"/>
        <end position="190"/>
    </location>
</feature>
<dbReference type="EMBL" id="VZAH01000116">
    <property type="protein sequence ID" value="MQP15099.1"/>
    <property type="molecule type" value="Genomic_DNA"/>
</dbReference>
<dbReference type="OrthoDB" id="2962842at2"/>
<keyword evidence="1" id="KW-1133">Transmembrane helix</keyword>
<organism evidence="2 3">
    <name type="scientific">Segatella copri</name>
    <dbReference type="NCBI Taxonomy" id="165179"/>
    <lineage>
        <taxon>Bacteria</taxon>
        <taxon>Pseudomonadati</taxon>
        <taxon>Bacteroidota</taxon>
        <taxon>Bacteroidia</taxon>
        <taxon>Bacteroidales</taxon>
        <taxon>Prevotellaceae</taxon>
        <taxon>Segatella</taxon>
    </lineage>
</organism>
<evidence type="ECO:0000313" key="3">
    <source>
        <dbReference type="Proteomes" id="UP000477980"/>
    </source>
</evidence>
<dbReference type="Proteomes" id="UP000477980">
    <property type="component" value="Unassembled WGS sequence"/>
</dbReference>
<gene>
    <name evidence="2" type="ORF">F7D25_11920</name>
</gene>
<feature type="transmembrane region" description="Helical" evidence="1">
    <location>
        <begin position="196"/>
        <end position="211"/>
    </location>
</feature>
<feature type="transmembrane region" description="Helical" evidence="1">
    <location>
        <begin position="93"/>
        <end position="115"/>
    </location>
</feature>
<name>A0A6G1VNT2_9BACT</name>
<feature type="transmembrane region" description="Helical" evidence="1">
    <location>
        <begin position="232"/>
        <end position="249"/>
    </location>
</feature>
<keyword evidence="1" id="KW-0472">Membrane</keyword>
<keyword evidence="1" id="KW-0812">Transmembrane</keyword>
<sequence length="422" mass="48956">MTFLGLITSFICFVIAFFSRKNKMSPIFVFPMFIGVVTFFANFQLWGLPSASSIVYLMILCGVVFFALGGSLVKPVATHSKVKYTYKTKLLFVVVSLLLFWGVYKLLTISLPLLLMGESLNAVRGVYFGQEVEGISHNSWDDFIEIYLNKPTEYALIPIVAYEMAKKKEDRLLSFKLMVMCIVLIILSTLNTGGRFMLVLFMLVIAGAFILRKIDNKKYYIFEKNKSKNKKVWLVVVVCILGYSLYWLSTNRTGEQGNYDFGKTIYMNYCGCIPHMSEKLIKIDYTYGATFLQGISRPIMLLYKYWLGGGMFPDFYQRSINISQILQSEVYWGDTVFNAYVMPFYYFYWDGGIVAVILESFVYGFFCMKIYVKRKLSVLYDVKYLLILLYLLASTVWFAPYFIYFVLAYFYINIFLKKCPNQ</sequence>
<feature type="transmembrane region" description="Helical" evidence="1">
    <location>
        <begin position="346"/>
        <end position="372"/>
    </location>
</feature>
<evidence type="ECO:0000313" key="2">
    <source>
        <dbReference type="EMBL" id="MQP15099.1"/>
    </source>
</evidence>
<evidence type="ECO:0000256" key="1">
    <source>
        <dbReference type="SAM" id="Phobius"/>
    </source>
</evidence>
<dbReference type="NCBIfam" id="TIGR04370">
    <property type="entry name" value="glyco_rpt_poly"/>
    <property type="match status" value="1"/>
</dbReference>
<feature type="transmembrane region" description="Helical" evidence="1">
    <location>
        <begin position="54"/>
        <end position="73"/>
    </location>
</feature>
<dbReference type="RefSeq" id="WP_153091081.1">
    <property type="nucleotide sequence ID" value="NZ_VZAH01000116.1"/>
</dbReference>
<feature type="transmembrane region" description="Helical" evidence="1">
    <location>
        <begin position="384"/>
        <end position="412"/>
    </location>
</feature>
<protein>
    <submittedName>
        <fullName evidence="2">Oligosaccharide repeat unit polymerase</fullName>
    </submittedName>
</protein>
<accession>A0A6G1VNT2</accession>
<comment type="caution">
    <text evidence="2">The sequence shown here is derived from an EMBL/GenBank/DDBJ whole genome shotgun (WGS) entry which is preliminary data.</text>
</comment>
<reference evidence="2 3" key="1">
    <citation type="submission" date="2019-09" db="EMBL/GenBank/DDBJ databases">
        <title>Distinct polysaccharide growth profiles of human intestinal Prevotella copri isolates.</title>
        <authorList>
            <person name="Fehlner-Peach H."/>
            <person name="Magnabosco C."/>
            <person name="Raghavan V."/>
            <person name="Scher J.U."/>
            <person name="Tett A."/>
            <person name="Cox L.M."/>
            <person name="Gottsegen C."/>
            <person name="Watters A."/>
            <person name="Wiltshire- Gordon J.D."/>
            <person name="Segata N."/>
            <person name="Bonneau R."/>
            <person name="Littman D.R."/>
        </authorList>
    </citation>
    <scope>NUCLEOTIDE SEQUENCE [LARGE SCALE GENOMIC DNA]</scope>
    <source>
        <strain evidence="3">iAA917</strain>
    </source>
</reference>
<proteinExistence type="predicted"/>